<evidence type="ECO:0000256" key="1">
    <source>
        <dbReference type="SAM" id="MobiDB-lite"/>
    </source>
</evidence>
<feature type="compositionally biased region" description="Polar residues" evidence="1">
    <location>
        <begin position="196"/>
        <end position="209"/>
    </location>
</feature>
<evidence type="ECO:0000313" key="3">
    <source>
        <dbReference type="RefSeq" id="XP_034063931.1"/>
    </source>
</evidence>
<dbReference type="GO" id="GO:0045892">
    <property type="term" value="P:negative regulation of DNA-templated transcription"/>
    <property type="evidence" value="ECO:0007669"/>
    <property type="project" value="TreeGrafter"/>
</dbReference>
<dbReference type="RefSeq" id="XP_034063932.1">
    <property type="nucleotide sequence ID" value="XM_034208041.1"/>
</dbReference>
<dbReference type="RefSeq" id="XP_034063933.1">
    <property type="nucleotide sequence ID" value="XM_034208042.1"/>
</dbReference>
<name>A0A6P8TIT3_GYMAC</name>
<feature type="compositionally biased region" description="Polar residues" evidence="1">
    <location>
        <begin position="390"/>
        <end position="411"/>
    </location>
</feature>
<feature type="compositionally biased region" description="Polar residues" evidence="1">
    <location>
        <begin position="1"/>
        <end position="27"/>
    </location>
</feature>
<feature type="region of interest" description="Disordered" evidence="1">
    <location>
        <begin position="259"/>
        <end position="303"/>
    </location>
</feature>
<feature type="region of interest" description="Disordered" evidence="1">
    <location>
        <begin position="196"/>
        <end position="223"/>
    </location>
</feature>
<dbReference type="OrthoDB" id="8942320at2759"/>
<evidence type="ECO:0000313" key="2">
    <source>
        <dbReference type="Proteomes" id="UP000515161"/>
    </source>
</evidence>
<reference evidence="3 4" key="1">
    <citation type="submission" date="2025-04" db="UniProtKB">
        <authorList>
            <consortium name="RefSeq"/>
        </authorList>
    </citation>
    <scope>IDENTIFICATION</scope>
</reference>
<feature type="region of interest" description="Disordered" evidence="1">
    <location>
        <begin position="48"/>
        <end position="90"/>
    </location>
</feature>
<evidence type="ECO:0000313" key="5">
    <source>
        <dbReference type="RefSeq" id="XP_034063933.1"/>
    </source>
</evidence>
<dbReference type="GO" id="GO:0005634">
    <property type="term" value="C:nucleus"/>
    <property type="evidence" value="ECO:0007669"/>
    <property type="project" value="TreeGrafter"/>
</dbReference>
<gene>
    <name evidence="3 4 5" type="primary">LOC117541008</name>
</gene>
<dbReference type="RefSeq" id="XP_034063931.1">
    <property type="nucleotide sequence ID" value="XM_034208040.1"/>
</dbReference>
<dbReference type="GO" id="GO:0032922">
    <property type="term" value="P:circadian regulation of gene expression"/>
    <property type="evidence" value="ECO:0007669"/>
    <property type="project" value="InterPro"/>
</dbReference>
<feature type="compositionally biased region" description="Polar residues" evidence="1">
    <location>
        <begin position="62"/>
        <end position="71"/>
    </location>
</feature>
<proteinExistence type="predicted"/>
<dbReference type="GO" id="GO:0000978">
    <property type="term" value="F:RNA polymerase II cis-regulatory region sequence-specific DNA binding"/>
    <property type="evidence" value="ECO:0007669"/>
    <property type="project" value="TreeGrafter"/>
</dbReference>
<dbReference type="InterPro" id="IPR031373">
    <property type="entry name" value="Ciart"/>
</dbReference>
<dbReference type="PANTHER" id="PTHR35441">
    <property type="entry name" value="CIRCADIAN-ASSOCIATED TRANSCRIPTIONAL REPRESSOR"/>
    <property type="match status" value="1"/>
</dbReference>
<sequence>MQSQGSTSSQPSIDSLSAGNSLLCSDSEQAEDESDVFLTAGSPVIIGGVGGAKANGDGGSESPGSQWTCDGSTDKEEEEELNKSEKGGKAACIRLDQTDPSKQNPKSQGDLLFAQKCAELQGFVRPLLELLNGLKRGRFDQGLTTFQQSVAMDRIQRIVGVLQKPHSGEKYMNTLLQVEVMLKIWFPQIHTQPVSAGSSFAASPARSPQETPPFTPPHKYWDQSHIPVKKRRLSWTGTDSPTPSPVLFKCSRISVEEKKVNQECDERKSPLSSSLAPDANPDSPMAGKDQLNGDTKGKDSDREELGKQLKYKAGQNSEPSLTWVHVAPILSPRKPCASHEGTTVGGNNENKPVNAVLLPLRRRGQPATQDRSVTSSSVAKHPKHLKKPSQPVTGQQSGSDTAETCQGQSAAPQVMLTPLPEVCPTPLKT</sequence>
<evidence type="ECO:0000313" key="4">
    <source>
        <dbReference type="RefSeq" id="XP_034063932.1"/>
    </source>
</evidence>
<dbReference type="Proteomes" id="UP000515161">
    <property type="component" value="Unplaced"/>
</dbReference>
<feature type="compositionally biased region" description="Basic and acidic residues" evidence="1">
    <location>
        <begin position="259"/>
        <end position="269"/>
    </location>
</feature>
<dbReference type="KEGG" id="gacu:117541008"/>
<dbReference type="GeneID" id="117541008"/>
<dbReference type="Pfam" id="PF15673">
    <property type="entry name" value="Ciart"/>
    <property type="match status" value="1"/>
</dbReference>
<dbReference type="PANTHER" id="PTHR35441:SF1">
    <property type="entry name" value="CIRCADIAN-ASSOCIATED TRANSCRIPTIONAL REPRESSOR"/>
    <property type="match status" value="1"/>
</dbReference>
<feature type="compositionally biased region" description="Polar residues" evidence="1">
    <location>
        <begin position="366"/>
        <end position="378"/>
    </location>
</feature>
<dbReference type="AlphaFoldDB" id="A0A6P8TIT3"/>
<accession>A0A6P8TIT3</accession>
<keyword evidence="2" id="KW-1185">Reference proteome</keyword>
<protein>
    <submittedName>
        <fullName evidence="3 4">Uncharacterized protein LOC117541008</fullName>
    </submittedName>
</protein>
<feature type="compositionally biased region" description="Gly residues" evidence="1">
    <location>
        <begin position="48"/>
        <end position="61"/>
    </location>
</feature>
<feature type="region of interest" description="Disordered" evidence="1">
    <location>
        <begin position="362"/>
        <end position="429"/>
    </location>
</feature>
<organism evidence="2 5">
    <name type="scientific">Gymnodraco acuticeps</name>
    <name type="common">Antarctic dragonfish</name>
    <dbReference type="NCBI Taxonomy" id="8218"/>
    <lineage>
        <taxon>Eukaryota</taxon>
        <taxon>Metazoa</taxon>
        <taxon>Chordata</taxon>
        <taxon>Craniata</taxon>
        <taxon>Vertebrata</taxon>
        <taxon>Euteleostomi</taxon>
        <taxon>Actinopterygii</taxon>
        <taxon>Neopterygii</taxon>
        <taxon>Teleostei</taxon>
        <taxon>Neoteleostei</taxon>
        <taxon>Acanthomorphata</taxon>
        <taxon>Eupercaria</taxon>
        <taxon>Perciformes</taxon>
        <taxon>Notothenioidei</taxon>
        <taxon>Bathydraconidae</taxon>
        <taxon>Gymnodraco</taxon>
    </lineage>
</organism>
<feature type="region of interest" description="Disordered" evidence="1">
    <location>
        <begin position="1"/>
        <end position="36"/>
    </location>
</feature>